<evidence type="ECO:0000256" key="10">
    <source>
        <dbReference type="ARBA" id="ARBA00023136"/>
    </source>
</evidence>
<comment type="catalytic activity">
    <reaction evidence="18">
        <text>17beta-estradiol 17-O-(beta-D-glucuronate)(in) + ATP + H2O = 17beta-estradiol 17-O-(beta-D-glucuronate)(out) + ADP + phosphate + H(+)</text>
        <dbReference type="Rhea" id="RHEA:60128"/>
        <dbReference type="ChEBI" id="CHEBI:15377"/>
        <dbReference type="ChEBI" id="CHEBI:15378"/>
        <dbReference type="ChEBI" id="CHEBI:30616"/>
        <dbReference type="ChEBI" id="CHEBI:43474"/>
        <dbReference type="ChEBI" id="CHEBI:82961"/>
        <dbReference type="ChEBI" id="CHEBI:456216"/>
    </reaction>
    <physiologicalReaction direction="left-to-right" evidence="18">
        <dbReference type="Rhea" id="RHEA:60129"/>
    </physiologicalReaction>
</comment>
<dbReference type="SUPFAM" id="SSF52540">
    <property type="entry name" value="P-loop containing nucleoside triphosphate hydrolases"/>
    <property type="match status" value="2"/>
</dbReference>
<keyword evidence="10 20" id="KW-0472">Membrane</keyword>
<dbReference type="SUPFAM" id="SSF90123">
    <property type="entry name" value="ABC transporter transmembrane region"/>
    <property type="match status" value="2"/>
</dbReference>
<dbReference type="GO" id="GO:0005524">
    <property type="term" value="F:ATP binding"/>
    <property type="evidence" value="ECO:0007669"/>
    <property type="project" value="UniProtKB-KW"/>
</dbReference>
<proteinExistence type="inferred from homology"/>
<feature type="transmembrane region" description="Helical" evidence="20">
    <location>
        <begin position="1166"/>
        <end position="1183"/>
    </location>
</feature>
<protein>
    <recommendedName>
        <fullName evidence="12">Multidrug resistance-associated protein 1</fullName>
        <ecNumber evidence="11">7.6.2.3</ecNumber>
    </recommendedName>
    <alternativeName>
        <fullName evidence="15">ATP-binding cassette sub-family C member 1</fullName>
    </alternativeName>
    <alternativeName>
        <fullName evidence="14">Glutathione-S-conjugate-translocating ATPase ABCC1</fullName>
    </alternativeName>
    <alternativeName>
        <fullName evidence="13">Leukotriene C(4) transporter</fullName>
    </alternativeName>
</protein>
<dbReference type="FunFam" id="3.40.50.300:FF:000293">
    <property type="entry name" value="ATP binding cassette subfamily C member 1"/>
    <property type="match status" value="1"/>
</dbReference>
<sequence length="1482" mass="166628">MDRLGFDEMKHPFVLSCFQDWNRTWQTHNPDLTPCFQNTVLVWIPCLYLWLFAPFYILYLKRNDRGYICMTHLNRAKTVIGFTLWLICWADVFYSFWERSHGAAIAPVYLVSPTMLGVTMLLATFLIQYERMKGVQSSGVMLNFWLIAIVCATVTFRSKILHALNEVNMNFPASVNVFKYTTFYIYYTMLLISLILACLSDQPPLFSQAVKDSNPCPESGASFLSRITFWWITGLMVTGYKRPLEEKDLWSLNTEDKSQRVVPQLVRHKTLYSPKRAARGEKKDGQPIEESEILLAKTLQKTGEPSLFCALCRTFGPYFLVSSLYKIIHDILMFVGPEILRYEYTASESSFSFFHVRLFPSVAPTWHGYFYTTLLFVCTCVQTLILQKYFHVCFVTGMRLRTAIVGAVYRKALVITNAARRTSTVGEIVNLMSVDAQRFMDLITYINMIWSAPLQVILALYFLWQNLGPSVLAGVAVMVLMVPVNAVIAMKTKTYQVAQMKSKDNRIKLMNEVLNGIKVLKLYAWELAFKDKVSAIRESELRVLKKTAYLGAVSTFTWVCAPFLVALSTFAVYVLMDEHNILDAQKAFVSLALFNILRFPLNMLPMVISSMVQASVSMKRLRVFLSHEELDEDNVERPAITACDASLCLFRIHVRIPEGALVAVVGHVGSGKSSLLSALLGEMQKQEGSVSIKGSVAYVPQQAWIQNATLKDNILFGRDAKDSWYQKVVEACALLPDLEILPGGDLTEIGEKGVNLSGGQKQRVSVARAIYCNCAVYLLDDPLSAVDAHVGKHIFEKVIGPQGLLQGRTRVLVTHGLSFLPQADLILVMVDGEITEMGSYTELLGRQGAFAEFLRTYTNTEQEEVEESVGGEAGLLISELLSCFHAKLNPMMLRPQRRLTRPTLAGYESAISMLGCEITVKLSVFWEYMKAIGLPLSIFSIFLFFCHHLSSLGSNYWLSLWTDDPVINNTQPNREMRLGVYGALGLTQGDLTDIHVVLSVGGILASRYLHQTMLYNVLRSPMSFFERTPSGNLVNRFAKETDTIDSVIPSIIKMFMGSMFNVLGSCAVILIATPLVAIIIPPLGLLYFFVQRFYVASSRQLKRLESVSRSPVYTHFNETLLGTSVIRAFGEQQRFIRESDGRVDHNQKAYFPSIVANRWLAVRLEFVGNCIVAFAALFAVMARDSLSPGIMGLSISYALQVTTYLNWLVRMSSELETNIVAVEKVKEYGDTEKEAEWRLEHSTLPAGWPTTGHIEIRNFGLRYREDLELAISDISVNIEGGEKVGIVGRTGAGKSSLTLGLFRIIEAAQGEICVDGVNIAELGLHELRSRITIIPQVPHLNTPKQCWGKLLLKVMHYNISLLRKKVTNYITKLLFMGSNVLCYFCNGIKYLARALLRKTKILVLDEATAAVDLETDNLIQSTIRTQFEDCTVLTIAHRLNTIMDYTRVLVLDKGQMAEFDSPSNLTAKKGIFYKMAKDSGLV</sequence>
<feature type="domain" description="ABC transmembrane type-1" evidence="22">
    <location>
        <begin position="306"/>
        <end position="613"/>
    </location>
</feature>
<dbReference type="PROSITE" id="PS00211">
    <property type="entry name" value="ABC_TRANSPORTER_1"/>
    <property type="match status" value="1"/>
</dbReference>
<feature type="transmembrane region" description="Helical" evidence="20">
    <location>
        <begin position="470"/>
        <end position="490"/>
    </location>
</feature>
<gene>
    <name evidence="23" type="primary">LOC107721490</name>
</gene>
<feature type="domain" description="ABC transmembrane type-1" evidence="22">
    <location>
        <begin position="938"/>
        <end position="1217"/>
    </location>
</feature>
<dbReference type="Gene3D" id="3.40.50.300">
    <property type="entry name" value="P-loop containing nucleotide triphosphate hydrolases"/>
    <property type="match status" value="3"/>
</dbReference>
<evidence type="ECO:0000256" key="8">
    <source>
        <dbReference type="ARBA" id="ARBA00022967"/>
    </source>
</evidence>
<dbReference type="Pfam" id="PF00664">
    <property type="entry name" value="ABC_membrane"/>
    <property type="match status" value="2"/>
</dbReference>
<evidence type="ECO:0000256" key="18">
    <source>
        <dbReference type="ARBA" id="ARBA00047576"/>
    </source>
</evidence>
<dbReference type="PROSITE" id="PS50929">
    <property type="entry name" value="ABC_TM1F"/>
    <property type="match status" value="2"/>
</dbReference>
<dbReference type="CDD" id="cd03244">
    <property type="entry name" value="ABCC_MRP_domain2"/>
    <property type="match status" value="1"/>
</dbReference>
<dbReference type="FunFam" id="1.20.1560.10:FF:000001">
    <property type="entry name" value="ATP-binding cassette subfamily C member 1"/>
    <property type="match status" value="1"/>
</dbReference>
<comment type="similarity">
    <text evidence="2">Belongs to the ABC transporter superfamily. ABCC family. Conjugate transporter (TC 3.A.1.208) subfamily.</text>
</comment>
<evidence type="ECO:0000256" key="13">
    <source>
        <dbReference type="ARBA" id="ARBA00041345"/>
    </source>
</evidence>
<accession>A0A673HYX2</accession>
<feature type="transmembrane region" description="Helical" evidence="20">
    <location>
        <begin position="1062"/>
        <end position="1090"/>
    </location>
</feature>
<evidence type="ECO:0000259" key="21">
    <source>
        <dbReference type="PROSITE" id="PS50893"/>
    </source>
</evidence>
<feature type="transmembrane region" description="Helical" evidence="20">
    <location>
        <begin position="442"/>
        <end position="464"/>
    </location>
</feature>
<feature type="transmembrane region" description="Helical" evidence="20">
    <location>
        <begin position="587"/>
        <end position="612"/>
    </location>
</feature>
<evidence type="ECO:0000256" key="17">
    <source>
        <dbReference type="ARBA" id="ARBA00047523"/>
    </source>
</evidence>
<evidence type="ECO:0000256" key="19">
    <source>
        <dbReference type="ARBA" id="ARBA00048171"/>
    </source>
</evidence>
<feature type="transmembrane region" description="Helical" evidence="20">
    <location>
        <begin position="79"/>
        <end position="97"/>
    </location>
</feature>
<dbReference type="CDD" id="cd03250">
    <property type="entry name" value="ABCC_MRP_domain1"/>
    <property type="match status" value="1"/>
</dbReference>
<comment type="catalytic activity">
    <reaction evidence="19">
        <text>2',3'-cGAMP(in) + ATP + H2O = 2',3'-cGAMP(out) + ADP + phosphate + H(+)</text>
        <dbReference type="Rhea" id="RHEA:74887"/>
        <dbReference type="ChEBI" id="CHEBI:15377"/>
        <dbReference type="ChEBI" id="CHEBI:15378"/>
        <dbReference type="ChEBI" id="CHEBI:30616"/>
        <dbReference type="ChEBI" id="CHEBI:43474"/>
        <dbReference type="ChEBI" id="CHEBI:143093"/>
        <dbReference type="ChEBI" id="CHEBI:456216"/>
    </reaction>
</comment>
<evidence type="ECO:0000256" key="1">
    <source>
        <dbReference type="ARBA" id="ARBA00004127"/>
    </source>
</evidence>
<dbReference type="InterPro" id="IPR003439">
    <property type="entry name" value="ABC_transporter-like_ATP-bd"/>
</dbReference>
<dbReference type="InterPro" id="IPR050173">
    <property type="entry name" value="ABC_transporter_C-like"/>
</dbReference>
<keyword evidence="24" id="KW-1185">Reference proteome</keyword>
<name>A0A673HYX2_9TELE</name>
<dbReference type="InterPro" id="IPR017871">
    <property type="entry name" value="ABC_transporter-like_CS"/>
</dbReference>
<evidence type="ECO:0000313" key="24">
    <source>
        <dbReference type="Proteomes" id="UP000472270"/>
    </source>
</evidence>
<dbReference type="GO" id="GO:0016323">
    <property type="term" value="C:basolateral plasma membrane"/>
    <property type="evidence" value="ECO:0007669"/>
    <property type="project" value="TreeGrafter"/>
</dbReference>
<evidence type="ECO:0000256" key="5">
    <source>
        <dbReference type="ARBA" id="ARBA00022737"/>
    </source>
</evidence>
<dbReference type="GO" id="GO:0015431">
    <property type="term" value="F:ABC-type glutathione S-conjugate transporter activity"/>
    <property type="evidence" value="ECO:0007669"/>
    <property type="project" value="UniProtKB-EC"/>
</dbReference>
<keyword evidence="4 20" id="KW-0812">Transmembrane</keyword>
<evidence type="ECO:0000256" key="3">
    <source>
        <dbReference type="ARBA" id="ARBA00022448"/>
    </source>
</evidence>
<keyword evidence="6" id="KW-0547">Nucleotide-binding</keyword>
<dbReference type="FunFam" id="3.40.50.300:FF:003492">
    <property type="entry name" value="AGAP012735-PA"/>
    <property type="match status" value="1"/>
</dbReference>
<feature type="transmembrane region" description="Helical" evidence="20">
    <location>
        <begin position="547"/>
        <end position="575"/>
    </location>
</feature>
<evidence type="ECO:0000256" key="12">
    <source>
        <dbReference type="ARBA" id="ARBA00041009"/>
    </source>
</evidence>
<dbReference type="InterPro" id="IPR036640">
    <property type="entry name" value="ABC1_TM_sf"/>
</dbReference>
<keyword evidence="7" id="KW-0067">ATP-binding</keyword>
<dbReference type="EC" id="7.6.2.3" evidence="11"/>
<keyword evidence="5" id="KW-0677">Repeat</keyword>
<dbReference type="FunFam" id="3.40.50.300:FF:002586">
    <property type="entry name" value="Putative abc transporter c family member"/>
    <property type="match status" value="1"/>
</dbReference>
<feature type="transmembrane region" description="Helical" evidence="20">
    <location>
        <begin position="177"/>
        <end position="199"/>
    </location>
</feature>
<reference evidence="23" key="2">
    <citation type="submission" date="2025-09" db="UniProtKB">
        <authorList>
            <consortium name="Ensembl"/>
        </authorList>
    </citation>
    <scope>IDENTIFICATION</scope>
</reference>
<dbReference type="CDD" id="cd18595">
    <property type="entry name" value="ABC_6TM_MRP1_2_3_6_D1_like"/>
    <property type="match status" value="1"/>
</dbReference>
<evidence type="ECO:0000256" key="11">
    <source>
        <dbReference type="ARBA" id="ARBA00024220"/>
    </source>
</evidence>
<dbReference type="PANTHER" id="PTHR24223:SF241">
    <property type="entry name" value="MULTIDRUG RESISTANCE-ASSOCIATED PROTEIN 1"/>
    <property type="match status" value="1"/>
</dbReference>
<dbReference type="PANTHER" id="PTHR24223">
    <property type="entry name" value="ATP-BINDING CASSETTE SUB-FAMILY C"/>
    <property type="match status" value="1"/>
</dbReference>
<dbReference type="CDD" id="cd18603">
    <property type="entry name" value="ABC_6TM_MRP1_2_3_6_D2_like"/>
    <property type="match status" value="1"/>
</dbReference>
<dbReference type="Gene3D" id="1.20.1560.10">
    <property type="entry name" value="ABC transporter type 1, transmembrane domain"/>
    <property type="match status" value="2"/>
</dbReference>
<dbReference type="GO" id="GO:0012505">
    <property type="term" value="C:endomembrane system"/>
    <property type="evidence" value="ECO:0007669"/>
    <property type="project" value="UniProtKB-SubCell"/>
</dbReference>
<dbReference type="InterPro" id="IPR056227">
    <property type="entry name" value="TMD0_ABC"/>
</dbReference>
<feature type="transmembrane region" description="Helical" evidence="20">
    <location>
        <begin position="103"/>
        <end position="127"/>
    </location>
</feature>
<evidence type="ECO:0000256" key="15">
    <source>
        <dbReference type="ARBA" id="ARBA00042274"/>
    </source>
</evidence>
<keyword evidence="9 20" id="KW-1133">Transmembrane helix</keyword>
<evidence type="ECO:0000313" key="23">
    <source>
        <dbReference type="Ensembl" id="ENSSRHP00000030622.1"/>
    </source>
</evidence>
<evidence type="ECO:0000256" key="20">
    <source>
        <dbReference type="SAM" id="Phobius"/>
    </source>
</evidence>
<evidence type="ECO:0000256" key="7">
    <source>
        <dbReference type="ARBA" id="ARBA00022840"/>
    </source>
</evidence>
<dbReference type="InterPro" id="IPR003593">
    <property type="entry name" value="AAA+_ATPase"/>
</dbReference>
<dbReference type="InterPro" id="IPR011527">
    <property type="entry name" value="ABC1_TM_dom"/>
</dbReference>
<evidence type="ECO:0000256" key="9">
    <source>
        <dbReference type="ARBA" id="ARBA00022989"/>
    </source>
</evidence>
<dbReference type="GO" id="GO:0008559">
    <property type="term" value="F:ABC-type xenobiotic transporter activity"/>
    <property type="evidence" value="ECO:0007669"/>
    <property type="project" value="TreeGrafter"/>
</dbReference>
<dbReference type="Proteomes" id="UP000472270">
    <property type="component" value="Unassembled WGS sequence"/>
</dbReference>
<keyword evidence="8" id="KW-1278">Translocase</keyword>
<evidence type="ECO:0000256" key="4">
    <source>
        <dbReference type="ARBA" id="ARBA00022692"/>
    </source>
</evidence>
<dbReference type="GO" id="GO:0034634">
    <property type="term" value="F:glutathione transmembrane transporter activity"/>
    <property type="evidence" value="ECO:0007669"/>
    <property type="project" value="TreeGrafter"/>
</dbReference>
<dbReference type="FunFam" id="1.20.1560.10:FF:000007">
    <property type="entry name" value="ATP-binding cassette subfamily C member 1"/>
    <property type="match status" value="1"/>
</dbReference>
<comment type="catalytic activity">
    <reaction evidence="16">
        <text>sphing-4-enine 1-phosphate(in) + ATP + H2O = sphing-4-enine 1-phosphate(out) + ADP + phosphate + H(+)</text>
        <dbReference type="Rhea" id="RHEA:38951"/>
        <dbReference type="ChEBI" id="CHEBI:15377"/>
        <dbReference type="ChEBI" id="CHEBI:15378"/>
        <dbReference type="ChEBI" id="CHEBI:30616"/>
        <dbReference type="ChEBI" id="CHEBI:43474"/>
        <dbReference type="ChEBI" id="CHEBI:60119"/>
        <dbReference type="ChEBI" id="CHEBI:456216"/>
    </reaction>
    <physiologicalReaction direction="left-to-right" evidence="16">
        <dbReference type="Rhea" id="RHEA:38952"/>
    </physiologicalReaction>
</comment>
<dbReference type="SMART" id="SM00382">
    <property type="entry name" value="AAA"/>
    <property type="match status" value="2"/>
</dbReference>
<reference evidence="23" key="1">
    <citation type="submission" date="2025-08" db="UniProtKB">
        <authorList>
            <consortium name="Ensembl"/>
        </authorList>
    </citation>
    <scope>IDENTIFICATION</scope>
</reference>
<feature type="domain" description="ABC transporter" evidence="21">
    <location>
        <begin position="1256"/>
        <end position="1478"/>
    </location>
</feature>
<evidence type="ECO:0000256" key="2">
    <source>
        <dbReference type="ARBA" id="ARBA00009726"/>
    </source>
</evidence>
<dbReference type="Pfam" id="PF24357">
    <property type="entry name" value="TMD0_ABC"/>
    <property type="match status" value="1"/>
</dbReference>
<dbReference type="PROSITE" id="PS50893">
    <property type="entry name" value="ABC_TRANSPORTER_2"/>
    <property type="match status" value="2"/>
</dbReference>
<evidence type="ECO:0000259" key="22">
    <source>
        <dbReference type="PROSITE" id="PS50929"/>
    </source>
</evidence>
<comment type="subcellular location">
    <subcellularLocation>
        <location evidence="1">Endomembrane system</location>
        <topology evidence="1">Multi-pass membrane protein</topology>
    </subcellularLocation>
</comment>
<evidence type="ECO:0000256" key="14">
    <source>
        <dbReference type="ARBA" id="ARBA00041913"/>
    </source>
</evidence>
<dbReference type="Ensembl" id="ENSSRHT00000031516.1">
    <property type="protein sequence ID" value="ENSSRHP00000030622.1"/>
    <property type="gene ID" value="ENSSRHG00000010537.1"/>
</dbReference>
<comment type="catalytic activity">
    <reaction evidence="17">
        <text>leukotriene C4(in) + ATP + H2O = leukotriene C4(out) + ADP + phosphate + H(+)</text>
        <dbReference type="Rhea" id="RHEA:38963"/>
        <dbReference type="ChEBI" id="CHEBI:15377"/>
        <dbReference type="ChEBI" id="CHEBI:15378"/>
        <dbReference type="ChEBI" id="CHEBI:30616"/>
        <dbReference type="ChEBI" id="CHEBI:43474"/>
        <dbReference type="ChEBI" id="CHEBI:57973"/>
        <dbReference type="ChEBI" id="CHEBI:456216"/>
    </reaction>
    <physiologicalReaction direction="left-to-right" evidence="17">
        <dbReference type="Rhea" id="RHEA:38964"/>
    </physiologicalReaction>
</comment>
<dbReference type="GO" id="GO:0016887">
    <property type="term" value="F:ATP hydrolysis activity"/>
    <property type="evidence" value="ECO:0007669"/>
    <property type="project" value="InterPro"/>
</dbReference>
<organism evidence="23 24">
    <name type="scientific">Sinocyclocheilus rhinocerous</name>
    <dbReference type="NCBI Taxonomy" id="307959"/>
    <lineage>
        <taxon>Eukaryota</taxon>
        <taxon>Metazoa</taxon>
        <taxon>Chordata</taxon>
        <taxon>Craniata</taxon>
        <taxon>Vertebrata</taxon>
        <taxon>Euteleostomi</taxon>
        <taxon>Actinopterygii</taxon>
        <taxon>Neopterygii</taxon>
        <taxon>Teleostei</taxon>
        <taxon>Ostariophysi</taxon>
        <taxon>Cypriniformes</taxon>
        <taxon>Cyprinidae</taxon>
        <taxon>Cyprininae</taxon>
        <taxon>Sinocyclocheilus</taxon>
    </lineage>
</organism>
<feature type="transmembrane region" description="Helical" evidence="20">
    <location>
        <begin position="139"/>
        <end position="157"/>
    </location>
</feature>
<evidence type="ECO:0000256" key="16">
    <source>
        <dbReference type="ARBA" id="ARBA00047354"/>
    </source>
</evidence>
<dbReference type="Pfam" id="PF00005">
    <property type="entry name" value="ABC_tran"/>
    <property type="match status" value="2"/>
</dbReference>
<evidence type="ECO:0000256" key="6">
    <source>
        <dbReference type="ARBA" id="ARBA00022741"/>
    </source>
</evidence>
<keyword evidence="3" id="KW-0813">Transport</keyword>
<feature type="domain" description="ABC transporter" evidence="21">
    <location>
        <begin position="630"/>
        <end position="856"/>
    </location>
</feature>
<dbReference type="InterPro" id="IPR027417">
    <property type="entry name" value="P-loop_NTPase"/>
</dbReference>
<feature type="transmembrane region" description="Helical" evidence="20">
    <location>
        <begin position="40"/>
        <end position="59"/>
    </location>
</feature>